<comment type="caution">
    <text evidence="1">The sequence shown here is derived from an EMBL/GenBank/DDBJ whole genome shotgun (WGS) entry which is preliminary data.</text>
</comment>
<organism evidence="1 2">
    <name type="scientific">Hyphococcus lacteus</name>
    <dbReference type="NCBI Taxonomy" id="3143536"/>
    <lineage>
        <taxon>Bacteria</taxon>
        <taxon>Pseudomonadati</taxon>
        <taxon>Pseudomonadota</taxon>
        <taxon>Alphaproteobacteria</taxon>
        <taxon>Parvularculales</taxon>
        <taxon>Parvularculaceae</taxon>
        <taxon>Hyphococcus</taxon>
    </lineage>
</organism>
<protein>
    <recommendedName>
        <fullName evidence="3">DUF433 domain-containing protein</fullName>
    </recommendedName>
</protein>
<dbReference type="Proteomes" id="UP001560685">
    <property type="component" value="Unassembled WGS sequence"/>
</dbReference>
<reference evidence="1 2" key="1">
    <citation type="submission" date="2024-05" db="EMBL/GenBank/DDBJ databases">
        <title>Three bacterial strains, DH-69, EH-24, and ECK-19 isolated from coastal sediments.</title>
        <authorList>
            <person name="Ye Y.-Q."/>
            <person name="Du Z.-J."/>
        </authorList>
    </citation>
    <scope>NUCLEOTIDE SEQUENCE [LARGE SCALE GENOMIC DNA]</scope>
    <source>
        <strain evidence="1 2">ECK-19</strain>
    </source>
</reference>
<evidence type="ECO:0000313" key="2">
    <source>
        <dbReference type="Proteomes" id="UP001560685"/>
    </source>
</evidence>
<evidence type="ECO:0000313" key="1">
    <source>
        <dbReference type="EMBL" id="MEX6633480.1"/>
    </source>
</evidence>
<name>A0ABV3Z3W6_9PROT</name>
<gene>
    <name evidence="1" type="ORF">ABFZ84_07950</name>
</gene>
<accession>A0ABV3Z3W6</accession>
<dbReference type="RefSeq" id="WP_369313442.1">
    <property type="nucleotide sequence ID" value="NZ_JBEHZE010000001.1"/>
</dbReference>
<keyword evidence="2" id="KW-1185">Reference proteome</keyword>
<evidence type="ECO:0008006" key="3">
    <source>
        <dbReference type="Google" id="ProtNLM"/>
    </source>
</evidence>
<proteinExistence type="predicted"/>
<sequence>MSRLDLLEMGIYTIPDVAELVEATQEDVRIWVEGKKNRQDPVITNQLGRVGGKTAVSFANLMELRFIARFSNAGVRLNEIRNIMDEAKELLDHPHPFATRSVFKTDGRKIVAELARKNGLNLIYDLRSTNYEMPSVVMKSFKENVIFDPDGEAIQWTPRPDIAPNVIVHPCIAFGHPVLKRSQIPTETLAKSVKVEGNIGFVADIYDISERYVREAVKFEASLEKAA</sequence>
<dbReference type="EMBL" id="JBEHZE010000001">
    <property type="protein sequence ID" value="MEX6633480.1"/>
    <property type="molecule type" value="Genomic_DNA"/>
</dbReference>